<dbReference type="eggNOG" id="ENOG5030DHJ">
    <property type="taxonomic scope" value="Bacteria"/>
</dbReference>
<protein>
    <submittedName>
        <fullName evidence="1">PhnA protein</fullName>
    </submittedName>
</protein>
<sequence length="270" mass="30397">MNTDVCRNPKCSRPTTPPHLLCEHCTTTMMGDLTWLTRNLDDLENGRLNRINNRKHDTGRTPTTASASAPLREAVLDLLHVDREGNIEDTLHAWARCLNVHVGMRDSLATTAERISRTPRLDEHAATPIYAAETHTLVRRAQNLIRMMDETRIKWGNCPNPDCQQPLTAPADAETIDCPHCHCKWAPQIVWKSRDKQLKTSKAEGTYGELSAILDSLGLNVPAATIRSWAYRGKLNQTKDTHGKPTGKYRLADAYQLAVPNHDHEKEDDE</sequence>
<evidence type="ECO:0000313" key="1">
    <source>
        <dbReference type="EMBL" id="KFI66113.1"/>
    </source>
</evidence>
<name>A0A087B513_9BIFI</name>
<evidence type="ECO:0000313" key="2">
    <source>
        <dbReference type="Proteomes" id="UP000029067"/>
    </source>
</evidence>
<keyword evidence="2" id="KW-1185">Reference proteome</keyword>
<accession>A0A087B513</accession>
<dbReference type="STRING" id="1688.BCUN_0617"/>
<proteinExistence type="predicted"/>
<dbReference type="Proteomes" id="UP000029067">
    <property type="component" value="Unassembled WGS sequence"/>
</dbReference>
<organism evidence="1 2">
    <name type="scientific">Bifidobacterium cuniculi</name>
    <dbReference type="NCBI Taxonomy" id="1688"/>
    <lineage>
        <taxon>Bacteria</taxon>
        <taxon>Bacillati</taxon>
        <taxon>Actinomycetota</taxon>
        <taxon>Actinomycetes</taxon>
        <taxon>Bifidobacteriales</taxon>
        <taxon>Bifidobacteriaceae</taxon>
        <taxon>Bifidobacterium</taxon>
    </lineage>
</organism>
<reference evidence="1 2" key="1">
    <citation type="submission" date="2014-03" db="EMBL/GenBank/DDBJ databases">
        <title>Genomics of Bifidobacteria.</title>
        <authorList>
            <person name="Ventura M."/>
            <person name="Milani C."/>
            <person name="Lugli G.A."/>
        </authorList>
    </citation>
    <scope>NUCLEOTIDE SEQUENCE [LARGE SCALE GENOMIC DNA]</scope>
    <source>
        <strain evidence="1 2">LMG 10738</strain>
    </source>
</reference>
<comment type="caution">
    <text evidence="1">The sequence shown here is derived from an EMBL/GenBank/DDBJ whole genome shotgun (WGS) entry which is preliminary data.</text>
</comment>
<dbReference type="AlphaFoldDB" id="A0A087B513"/>
<gene>
    <name evidence="1" type="ORF">BCUN_0617</name>
</gene>
<dbReference type="EMBL" id="JGYV01000001">
    <property type="protein sequence ID" value="KFI66113.1"/>
    <property type="molecule type" value="Genomic_DNA"/>
</dbReference>